<evidence type="ECO:0000313" key="3">
    <source>
        <dbReference type="EMBL" id="KFA63627.1"/>
    </source>
</evidence>
<gene>
    <name evidence="3" type="ORF">S40285_03164</name>
</gene>
<evidence type="ECO:0008006" key="5">
    <source>
        <dbReference type="Google" id="ProtNLM"/>
    </source>
</evidence>
<dbReference type="InParanoid" id="A0A084QI42"/>
<dbReference type="Proteomes" id="UP000028524">
    <property type="component" value="Unassembled WGS sequence"/>
</dbReference>
<feature type="compositionally biased region" description="Polar residues" evidence="1">
    <location>
        <begin position="165"/>
        <end position="178"/>
    </location>
</feature>
<dbReference type="OMA" id="NRCWPAC"/>
<name>A0A084QI42_STAC4</name>
<dbReference type="EMBL" id="KL660733">
    <property type="protein sequence ID" value="KFA63627.1"/>
    <property type="molecule type" value="Genomic_DNA"/>
</dbReference>
<reference evidence="3 4" key="1">
    <citation type="journal article" date="2014" name="BMC Genomics">
        <title>Comparative genome sequencing reveals chemotype-specific gene clusters in the toxigenic black mold Stachybotrys.</title>
        <authorList>
            <person name="Semeiks J."/>
            <person name="Borek D."/>
            <person name="Otwinowski Z."/>
            <person name="Grishin N.V."/>
        </authorList>
    </citation>
    <scope>NUCLEOTIDE SEQUENCE [LARGE SCALE GENOMIC DNA]</scope>
    <source>
        <strain evidence="3 4">IBT 40285</strain>
    </source>
</reference>
<dbReference type="AlphaFoldDB" id="A0A084QI42"/>
<dbReference type="STRING" id="1283841.A0A084QI42"/>
<feature type="compositionally biased region" description="Acidic residues" evidence="1">
    <location>
        <begin position="189"/>
        <end position="201"/>
    </location>
</feature>
<dbReference type="HOGENOM" id="CLU_093536_1_0_1"/>
<protein>
    <recommendedName>
        <fullName evidence="5">Protein CAP22</fullName>
    </recommendedName>
</protein>
<evidence type="ECO:0000256" key="1">
    <source>
        <dbReference type="SAM" id="MobiDB-lite"/>
    </source>
</evidence>
<sequence length="230" mass="23701">MPSFVRLALAVAPLFLVARADVTDFELDDDISSQCRSICAPVAMLSDRCEVDLADNTPDEDRTEDLLEAQCYCTHNGFDVAGITALCADCIRQFPRGDDDDDDDDDDDNDVSDALEDINAIMFTCGFSSTTFAAAATTSAAGISVSAVRPTAASQLTTTITGGTQAVTEPTGANNEEGGSTPTNSANTDDTDDADDADANADPDSLAMPSARVSGGIALAGAIGAVVLLL</sequence>
<keyword evidence="4" id="KW-1185">Reference proteome</keyword>
<proteinExistence type="predicted"/>
<accession>A0A084QI42</accession>
<feature type="chain" id="PRO_5001779334" description="Protein CAP22" evidence="2">
    <location>
        <begin position="21"/>
        <end position="230"/>
    </location>
</feature>
<organism evidence="3 4">
    <name type="scientific">Stachybotrys chlorohalonatus (strain IBT 40285)</name>
    <dbReference type="NCBI Taxonomy" id="1283841"/>
    <lineage>
        <taxon>Eukaryota</taxon>
        <taxon>Fungi</taxon>
        <taxon>Dikarya</taxon>
        <taxon>Ascomycota</taxon>
        <taxon>Pezizomycotina</taxon>
        <taxon>Sordariomycetes</taxon>
        <taxon>Hypocreomycetidae</taxon>
        <taxon>Hypocreales</taxon>
        <taxon>Stachybotryaceae</taxon>
        <taxon>Stachybotrys</taxon>
    </lineage>
</organism>
<keyword evidence="2" id="KW-0732">Signal</keyword>
<evidence type="ECO:0000256" key="2">
    <source>
        <dbReference type="SAM" id="SignalP"/>
    </source>
</evidence>
<feature type="signal peptide" evidence="2">
    <location>
        <begin position="1"/>
        <end position="20"/>
    </location>
</feature>
<feature type="region of interest" description="Disordered" evidence="1">
    <location>
        <begin position="159"/>
        <end position="207"/>
    </location>
</feature>
<dbReference type="OrthoDB" id="4843554at2759"/>
<evidence type="ECO:0000313" key="4">
    <source>
        <dbReference type="Proteomes" id="UP000028524"/>
    </source>
</evidence>